<evidence type="ECO:0000256" key="1">
    <source>
        <dbReference type="ARBA" id="ARBA00004123"/>
    </source>
</evidence>
<reference evidence="11" key="1">
    <citation type="journal article" date="2016" name="Proc. Natl. Acad. Sci. U.S.A.">
        <title>Chromosome-level assembly of Arabidopsis thaliana Ler reveals the extent of translocation and inversion polymorphisms.</title>
        <authorList>
            <person name="Zapata L."/>
            <person name="Ding J."/>
            <person name="Willing E.M."/>
            <person name="Hartwig B."/>
            <person name="Bezdan D."/>
            <person name="Jiao W.B."/>
            <person name="Patel V."/>
            <person name="Velikkakam James G."/>
            <person name="Koornneef M."/>
            <person name="Ossowski S."/>
            <person name="Schneeberger K."/>
        </authorList>
    </citation>
    <scope>NUCLEOTIDE SEQUENCE [LARGE SCALE GENOMIC DNA]</scope>
    <source>
        <strain evidence="11">cv. Landsberg erecta</strain>
    </source>
</reference>
<dbReference type="InterPro" id="IPR016177">
    <property type="entry name" value="DNA-bd_dom_sf"/>
</dbReference>
<organism evidence="10 11">
    <name type="scientific">Arabidopsis thaliana</name>
    <name type="common">Mouse-ear cress</name>
    <dbReference type="NCBI Taxonomy" id="3702"/>
    <lineage>
        <taxon>Eukaryota</taxon>
        <taxon>Viridiplantae</taxon>
        <taxon>Streptophyta</taxon>
        <taxon>Embryophyta</taxon>
        <taxon>Tracheophyta</taxon>
        <taxon>Spermatophyta</taxon>
        <taxon>Magnoliopsida</taxon>
        <taxon>eudicotyledons</taxon>
        <taxon>Gunneridae</taxon>
        <taxon>Pentapetalae</taxon>
        <taxon>rosids</taxon>
        <taxon>malvids</taxon>
        <taxon>Brassicales</taxon>
        <taxon>Brassicaceae</taxon>
        <taxon>Camelineae</taxon>
        <taxon>Arabidopsis</taxon>
    </lineage>
</organism>
<keyword evidence="6" id="KW-0539">Nucleus</keyword>
<keyword evidence="2" id="KW-0805">Transcription regulation</keyword>
<dbReference type="InterPro" id="IPR051032">
    <property type="entry name" value="AP2/ERF_TF_ERF_subfamily"/>
</dbReference>
<dbReference type="SUPFAM" id="SSF54171">
    <property type="entry name" value="DNA-binding domain"/>
    <property type="match status" value="1"/>
</dbReference>
<dbReference type="PANTHER" id="PTHR31985">
    <property type="entry name" value="ETHYLENE-RESPONSIVE TRANSCRIPTION FACTOR ERF042-RELATED"/>
    <property type="match status" value="1"/>
</dbReference>
<dbReference type="Gene3D" id="3.30.730.10">
    <property type="entry name" value="AP2/ERF domain"/>
    <property type="match status" value="1"/>
</dbReference>
<dbReference type="InterPro" id="IPR001471">
    <property type="entry name" value="AP2/ERF_dom"/>
</dbReference>
<gene>
    <name evidence="10" type="ordered locus">AXX17_At4g35600</name>
    <name evidence="9" type="ORF">AT9943_LOCUS17183</name>
</gene>
<dbReference type="GO" id="GO:0005634">
    <property type="term" value="C:nucleus"/>
    <property type="evidence" value="ECO:0007669"/>
    <property type="project" value="UniProtKB-SubCell"/>
</dbReference>
<evidence type="ECO:0000313" key="11">
    <source>
        <dbReference type="Proteomes" id="UP000078284"/>
    </source>
</evidence>
<dbReference type="AlphaFoldDB" id="A0A178URV9"/>
<feature type="domain" description="AP2/ERF" evidence="8">
    <location>
        <begin position="66"/>
        <end position="123"/>
    </location>
</feature>
<reference evidence="10" key="2">
    <citation type="submission" date="2016-03" db="EMBL/GenBank/DDBJ databases">
        <title>Full-length assembly of Arabidopsis thaliana Ler reveals the complement of translocations and inversions.</title>
        <authorList>
            <person name="Zapata L."/>
            <person name="Schneeberger K."/>
            <person name="Ossowski S."/>
        </authorList>
    </citation>
    <scope>NUCLEOTIDE SEQUENCE [LARGE SCALE GENOMIC DNA]</scope>
    <source>
        <tissue evidence="10">Leaf</tissue>
    </source>
</reference>
<evidence type="ECO:0000256" key="5">
    <source>
        <dbReference type="ARBA" id="ARBA00023163"/>
    </source>
</evidence>
<dbReference type="GO" id="GO:0003677">
    <property type="term" value="F:DNA binding"/>
    <property type="evidence" value="ECO:0007669"/>
    <property type="project" value="UniProtKB-KW"/>
</dbReference>
<dbReference type="InterPro" id="IPR036955">
    <property type="entry name" value="AP2/ERF_dom_sf"/>
</dbReference>
<protein>
    <submittedName>
        <fullName evidence="9">(thale cress) hypothetical protein</fullName>
    </submittedName>
</protein>
<name>A0A178URV9_ARATH</name>
<keyword evidence="3" id="KW-0238">DNA-binding</keyword>
<dbReference type="Pfam" id="PF00847">
    <property type="entry name" value="AP2"/>
    <property type="match status" value="1"/>
</dbReference>
<evidence type="ECO:0000259" key="8">
    <source>
        <dbReference type="PROSITE" id="PS51032"/>
    </source>
</evidence>
<dbReference type="PANTHER" id="PTHR31985:SF290">
    <property type="entry name" value="ETHYLENE-RESPONSIVE TRANSCRIPTION FACTOR ERF015"/>
    <property type="match status" value="1"/>
</dbReference>
<dbReference type="SMART" id="SM00380">
    <property type="entry name" value="AP2"/>
    <property type="match status" value="1"/>
</dbReference>
<evidence type="ECO:0000256" key="2">
    <source>
        <dbReference type="ARBA" id="ARBA00023015"/>
    </source>
</evidence>
<evidence type="ECO:0000313" key="9">
    <source>
        <dbReference type="EMBL" id="CAD5329599.1"/>
    </source>
</evidence>
<keyword evidence="5" id="KW-0804">Transcription</keyword>
<evidence type="ECO:0000256" key="6">
    <source>
        <dbReference type="ARBA" id="ARBA00023242"/>
    </source>
</evidence>
<dbReference type="Proteomes" id="UP000516314">
    <property type="component" value="Chromosome 4"/>
</dbReference>
<evidence type="ECO:0000313" key="10">
    <source>
        <dbReference type="EMBL" id="OAO96568.1"/>
    </source>
</evidence>
<dbReference type="GO" id="GO:0003700">
    <property type="term" value="F:DNA-binding transcription factor activity"/>
    <property type="evidence" value="ECO:0007669"/>
    <property type="project" value="InterPro"/>
</dbReference>
<keyword evidence="4" id="KW-0010">Activator</keyword>
<accession>A0A178URV9</accession>
<comment type="similarity">
    <text evidence="7">Belongs to the AP2/ERF transcription factor family. ERF subfamily.</text>
</comment>
<dbReference type="PROSITE" id="PS51032">
    <property type="entry name" value="AP2_ERF"/>
    <property type="match status" value="1"/>
</dbReference>
<sequence>MDNKIRTFASFGLIEWYLQKLRWFVRVSQLGGKNGHLTLNKSRSPRMQLSRTLLRWHNRSFYIATCCWGVRKRSWGKWVSEIRVPKTGRRIWLGSYDAPEKAARAYDAALFCIRGEKGVYNFPTDKKPQLPEGSVRPLSKLDIQTIATNYASSVVHVPSHATTLPATTQVPSEVPASSDVSASTEITEMVDEYYLPTDATAESIFSVEDLQLDSFLMMDIDWINNLI</sequence>
<evidence type="ECO:0000313" key="12">
    <source>
        <dbReference type="Proteomes" id="UP000516314"/>
    </source>
</evidence>
<comment type="subcellular location">
    <subcellularLocation>
        <location evidence="1">Nucleus</location>
    </subcellularLocation>
</comment>
<evidence type="ECO:0000256" key="7">
    <source>
        <dbReference type="ARBA" id="ARBA00024343"/>
    </source>
</evidence>
<dbReference type="EMBL" id="LUHQ01000004">
    <property type="protein sequence ID" value="OAO96568.1"/>
    <property type="molecule type" value="Genomic_DNA"/>
</dbReference>
<dbReference type="CDD" id="cd00018">
    <property type="entry name" value="AP2"/>
    <property type="match status" value="1"/>
</dbReference>
<dbReference type="Proteomes" id="UP000078284">
    <property type="component" value="Chromosome 4"/>
</dbReference>
<evidence type="ECO:0000256" key="4">
    <source>
        <dbReference type="ARBA" id="ARBA00023159"/>
    </source>
</evidence>
<dbReference type="ExpressionAtlas" id="A0A178URV9">
    <property type="expression patterns" value="baseline and differential"/>
</dbReference>
<evidence type="ECO:0000256" key="3">
    <source>
        <dbReference type="ARBA" id="ARBA00023125"/>
    </source>
</evidence>
<reference evidence="9 12" key="3">
    <citation type="submission" date="2020-09" db="EMBL/GenBank/DDBJ databases">
        <authorList>
            <person name="Ashkenazy H."/>
        </authorList>
    </citation>
    <scope>NUCLEOTIDE SEQUENCE [LARGE SCALE GENOMIC DNA]</scope>
    <source>
        <strain evidence="12">cv. Cdm-0</strain>
    </source>
</reference>
<proteinExistence type="inferred from homology"/>
<dbReference type="EMBL" id="LR881469">
    <property type="protein sequence ID" value="CAD5329599.1"/>
    <property type="molecule type" value="Genomic_DNA"/>
</dbReference>
<dbReference type="PRINTS" id="PR00367">
    <property type="entry name" value="ETHRSPELEMNT"/>
</dbReference>